<feature type="transmembrane region" description="Helical" evidence="2">
    <location>
        <begin position="541"/>
        <end position="565"/>
    </location>
</feature>
<feature type="transmembrane region" description="Helical" evidence="2">
    <location>
        <begin position="264"/>
        <end position="285"/>
    </location>
</feature>
<feature type="transmembrane region" description="Helical" evidence="2">
    <location>
        <begin position="356"/>
        <end position="379"/>
    </location>
</feature>
<feature type="transmembrane region" description="Helical" evidence="2">
    <location>
        <begin position="320"/>
        <end position="344"/>
    </location>
</feature>
<evidence type="ECO:0000256" key="2">
    <source>
        <dbReference type="SAM" id="Phobius"/>
    </source>
</evidence>
<name>A0A1Q9ELG8_SYMMI</name>
<feature type="compositionally biased region" description="Polar residues" evidence="1">
    <location>
        <begin position="88"/>
        <end position="98"/>
    </location>
</feature>
<proteinExistence type="predicted"/>
<keyword evidence="2" id="KW-0812">Transmembrane</keyword>
<feature type="transmembrane region" description="Helical" evidence="2">
    <location>
        <begin position="507"/>
        <end position="529"/>
    </location>
</feature>
<accession>A0A1Q9ELG8</accession>
<evidence type="ECO:0000313" key="4">
    <source>
        <dbReference type="Proteomes" id="UP000186817"/>
    </source>
</evidence>
<dbReference type="EMBL" id="LSRX01000121">
    <property type="protein sequence ID" value="OLQ08237.1"/>
    <property type="molecule type" value="Genomic_DNA"/>
</dbReference>
<evidence type="ECO:0000313" key="3">
    <source>
        <dbReference type="EMBL" id="OLQ08237.1"/>
    </source>
</evidence>
<keyword evidence="2" id="KW-0472">Membrane</keyword>
<comment type="caution">
    <text evidence="3">The sequence shown here is derived from an EMBL/GenBank/DDBJ whole genome shotgun (WGS) entry which is preliminary data.</text>
</comment>
<dbReference type="AlphaFoldDB" id="A0A1Q9ELG8"/>
<feature type="region of interest" description="Disordered" evidence="1">
    <location>
        <begin position="1"/>
        <end position="105"/>
    </location>
</feature>
<feature type="transmembrane region" description="Helical" evidence="2">
    <location>
        <begin position="184"/>
        <end position="205"/>
    </location>
</feature>
<organism evidence="3 4">
    <name type="scientific">Symbiodinium microadriaticum</name>
    <name type="common">Dinoflagellate</name>
    <name type="synonym">Zooxanthella microadriatica</name>
    <dbReference type="NCBI Taxonomy" id="2951"/>
    <lineage>
        <taxon>Eukaryota</taxon>
        <taxon>Sar</taxon>
        <taxon>Alveolata</taxon>
        <taxon>Dinophyceae</taxon>
        <taxon>Suessiales</taxon>
        <taxon>Symbiodiniaceae</taxon>
        <taxon>Symbiodinium</taxon>
    </lineage>
</organism>
<protein>
    <submittedName>
        <fullName evidence="3">Uncharacterized protein</fullName>
    </submittedName>
</protein>
<evidence type="ECO:0000256" key="1">
    <source>
        <dbReference type="SAM" id="MobiDB-lite"/>
    </source>
</evidence>
<keyword evidence="4" id="KW-1185">Reference proteome</keyword>
<feature type="transmembrane region" description="Helical" evidence="2">
    <location>
        <begin position="225"/>
        <end position="243"/>
    </location>
</feature>
<feature type="transmembrane region" description="Helical" evidence="2">
    <location>
        <begin position="585"/>
        <end position="605"/>
    </location>
</feature>
<feature type="compositionally biased region" description="Basic and acidic residues" evidence="1">
    <location>
        <begin position="66"/>
        <end position="79"/>
    </location>
</feature>
<dbReference type="Proteomes" id="UP000186817">
    <property type="component" value="Unassembled WGS sequence"/>
</dbReference>
<reference evidence="3 4" key="1">
    <citation type="submission" date="2016-02" db="EMBL/GenBank/DDBJ databases">
        <title>Genome analysis of coral dinoflagellate symbionts highlights evolutionary adaptations to a symbiotic lifestyle.</title>
        <authorList>
            <person name="Aranda M."/>
            <person name="Li Y."/>
            <person name="Liew Y.J."/>
            <person name="Baumgarten S."/>
            <person name="Simakov O."/>
            <person name="Wilson M."/>
            <person name="Piel J."/>
            <person name="Ashoor H."/>
            <person name="Bougouffa S."/>
            <person name="Bajic V.B."/>
            <person name="Ryu T."/>
            <person name="Ravasi T."/>
            <person name="Bayer T."/>
            <person name="Micklem G."/>
            <person name="Kim H."/>
            <person name="Bhak J."/>
            <person name="Lajeunesse T.C."/>
            <person name="Voolstra C.R."/>
        </authorList>
    </citation>
    <scope>NUCLEOTIDE SEQUENCE [LARGE SCALE GENOMIC DNA]</scope>
    <source>
        <strain evidence="3 4">CCMP2467</strain>
    </source>
</reference>
<dbReference type="OrthoDB" id="414186at2759"/>
<gene>
    <name evidence="3" type="ORF">AK812_SmicGene8266</name>
</gene>
<keyword evidence="2" id="KW-1133">Transmembrane helix</keyword>
<sequence>MQPHPPEEGQTEQQYELSAAVPAEKSPALSDDLPNAEINVSIVEPVHPEKDSPDLQGVSAAAGDGQNRRKTDASFRPAEDAPAPARLSRTTSEQSGNASDDCGADTLNEDEEWAAQFMSRMLPAAPDIIQAVRAHHAVRLFGRVFRIGASASCAKASFETETIDQFWSHSWHGPSWNKAMTAVYLNNGMVAALVAALVAVLLMSLHAYQILPCLHFGRPPYPENSFWVSAVCLVLYFVVLLFWKPSQSIFLDAFCIDQVSRRRFGLGLVSIGAFLRASDSLVVFWDPSWSRRLWCVFELAAFLHSRNADERKVKLTIRPTLLGPFFISLPIALSYVMLALTFFPNKDHLEGTDPGFLRYFVLWPSIALFILTGFSWSAIKLRAYFRYVQALEQDIGQFVADSSSSYCCTVGHVSEDGKPLTCDRRVILQCITLWFGSIENFEAHVRTDVLQCLQEQLSTEVFTNKQIAVSALPMLWHYMDAAATAHFDQLSRGEEPSGAALQELVRGLGWAFGVVPATMLIGIRLSYVLQSRRTWMVCELMVNLCIMAVVFLFVFGALVFEQLAWQFYPVDQNMNVWARRLPGTAIFSATMLVIAGGLATIRYSAGYSTGTSGKNAQVHSLSD</sequence>